<evidence type="ECO:0000313" key="3">
    <source>
        <dbReference type="Proteomes" id="UP000737391"/>
    </source>
</evidence>
<dbReference type="SUPFAM" id="SSF56112">
    <property type="entry name" value="Protein kinase-like (PK-like)"/>
    <property type="match status" value="1"/>
</dbReference>
<reference evidence="2" key="1">
    <citation type="submission" date="2020-01" db="EMBL/GenBank/DDBJ databases">
        <title>Identification and distribution of gene clusters putatively required for synthesis of sphingolipid metabolism inhibitors in phylogenetically diverse species of the filamentous fungus Fusarium.</title>
        <authorList>
            <person name="Kim H.-S."/>
            <person name="Busman M."/>
            <person name="Brown D.W."/>
            <person name="Divon H."/>
            <person name="Uhlig S."/>
            <person name="Proctor R.H."/>
        </authorList>
    </citation>
    <scope>NUCLEOTIDE SEQUENCE</scope>
    <source>
        <strain evidence="2">NRRL 31653</strain>
    </source>
</reference>
<sequence length="319" mass="36383">MTAVYSLDAAIDSFFEVNTEATRQQCWWAARSRENKSKIFQFRTQDSSFDTSMINLAKTVHPQFVANCWYRGTIGPTQPLHIYEMDYLPGTAYIMARNISIAQLPDSILRQCNTVKDLAKYFAQSWNCQQPLSPDDMAALVAEFCSKLDLLAQSLPSRFLPNLNRVYEKLPPVFSRALPFVLSHRDLCEMNILISPETGHITGIVDWAEARILPFGASLWGFENTLGFMDSKGWHYYDNRDELEDLFWRTFWTEAPDASKADLELIQTARMAGLFCRYGLVVEEEDLKGTIDHSDSCSLAYLDAFCTIGDWEPGTGRRT</sequence>
<gene>
    <name evidence="2" type="ORF">FAGAP_5208</name>
</gene>
<dbReference type="InterPro" id="IPR051678">
    <property type="entry name" value="AGP_Transferase"/>
</dbReference>
<dbReference type="AlphaFoldDB" id="A0A9P5EF06"/>
<dbReference type="InterPro" id="IPR002575">
    <property type="entry name" value="Aminoglycoside_PTrfase"/>
</dbReference>
<keyword evidence="3" id="KW-1185">Reference proteome</keyword>
<organism evidence="2 3">
    <name type="scientific">Fusarium agapanthi</name>
    <dbReference type="NCBI Taxonomy" id="1803897"/>
    <lineage>
        <taxon>Eukaryota</taxon>
        <taxon>Fungi</taxon>
        <taxon>Dikarya</taxon>
        <taxon>Ascomycota</taxon>
        <taxon>Pezizomycotina</taxon>
        <taxon>Sordariomycetes</taxon>
        <taxon>Hypocreomycetidae</taxon>
        <taxon>Hypocreales</taxon>
        <taxon>Nectriaceae</taxon>
        <taxon>Fusarium</taxon>
        <taxon>Fusarium fujikuroi species complex</taxon>
    </lineage>
</organism>
<dbReference type="PANTHER" id="PTHR21310:SF59">
    <property type="entry name" value="AMINOGLYCOSIDE PHOSPHOTRANSFERASE DOMAIN-CONTAINING PROTEIN"/>
    <property type="match status" value="1"/>
</dbReference>
<name>A0A9P5EF06_9HYPO</name>
<evidence type="ECO:0000259" key="1">
    <source>
        <dbReference type="Pfam" id="PF01636"/>
    </source>
</evidence>
<comment type="caution">
    <text evidence="2">The sequence shown here is derived from an EMBL/GenBank/DDBJ whole genome shotgun (WGS) entry which is preliminary data.</text>
</comment>
<dbReference type="OrthoDB" id="5598852at2759"/>
<dbReference type="PANTHER" id="PTHR21310">
    <property type="entry name" value="AMINOGLYCOSIDE PHOSPHOTRANSFERASE-RELATED-RELATED"/>
    <property type="match status" value="1"/>
</dbReference>
<dbReference type="InterPro" id="IPR011009">
    <property type="entry name" value="Kinase-like_dom_sf"/>
</dbReference>
<proteinExistence type="predicted"/>
<dbReference type="EMBL" id="LUFC02000325">
    <property type="protein sequence ID" value="KAF4498622.1"/>
    <property type="molecule type" value="Genomic_DNA"/>
</dbReference>
<dbReference type="Proteomes" id="UP000737391">
    <property type="component" value="Unassembled WGS sequence"/>
</dbReference>
<evidence type="ECO:0000313" key="2">
    <source>
        <dbReference type="EMBL" id="KAF4498622.1"/>
    </source>
</evidence>
<accession>A0A9P5EF06</accession>
<feature type="domain" description="Aminoglycoside phosphotransferase" evidence="1">
    <location>
        <begin position="149"/>
        <end position="215"/>
    </location>
</feature>
<dbReference type="Gene3D" id="3.90.1200.10">
    <property type="match status" value="1"/>
</dbReference>
<dbReference type="Pfam" id="PF01636">
    <property type="entry name" value="APH"/>
    <property type="match status" value="1"/>
</dbReference>
<protein>
    <submittedName>
        <fullName evidence="2">Mus38</fullName>
    </submittedName>
</protein>